<dbReference type="InterPro" id="IPR011006">
    <property type="entry name" value="CheY-like_superfamily"/>
</dbReference>
<protein>
    <submittedName>
        <fullName evidence="1">DNA-binding response regulator</fullName>
    </submittedName>
</protein>
<keyword evidence="2" id="KW-1185">Reference proteome</keyword>
<accession>A0ABU5H848</accession>
<organism evidence="1 2">
    <name type="scientific">Hyalangium rubrum</name>
    <dbReference type="NCBI Taxonomy" id="3103134"/>
    <lineage>
        <taxon>Bacteria</taxon>
        <taxon>Pseudomonadati</taxon>
        <taxon>Myxococcota</taxon>
        <taxon>Myxococcia</taxon>
        <taxon>Myxococcales</taxon>
        <taxon>Cystobacterineae</taxon>
        <taxon>Archangiaceae</taxon>
        <taxon>Hyalangium</taxon>
    </lineage>
</organism>
<evidence type="ECO:0000313" key="2">
    <source>
        <dbReference type="Proteomes" id="UP001291309"/>
    </source>
</evidence>
<comment type="caution">
    <text evidence="1">The sequence shown here is derived from an EMBL/GenBank/DDBJ whole genome shotgun (WGS) entry which is preliminary data.</text>
</comment>
<name>A0ABU5H848_9BACT</name>
<keyword evidence="1" id="KW-0238">DNA-binding</keyword>
<dbReference type="EMBL" id="JAXIVS010000008">
    <property type="protein sequence ID" value="MDY7229638.1"/>
    <property type="molecule type" value="Genomic_DNA"/>
</dbReference>
<sequence>MEARSTACVWLLGANDSLSALLRDVFAEDGLALHTGEAGAPRADLVLVHIQRGESVLGALQSARDGTYPAPVFVLVPFADERLIQLALRLGARGCFALGQPLDELRRMVCAVIERQGNGLAGQGPAFRKVR</sequence>
<proteinExistence type="predicted"/>
<dbReference type="RefSeq" id="WP_321548357.1">
    <property type="nucleotide sequence ID" value="NZ_JAXIVS010000008.1"/>
</dbReference>
<gene>
    <name evidence="1" type="ORF">SYV04_24810</name>
</gene>
<dbReference type="SUPFAM" id="SSF52172">
    <property type="entry name" value="CheY-like"/>
    <property type="match status" value="1"/>
</dbReference>
<dbReference type="Proteomes" id="UP001291309">
    <property type="component" value="Unassembled WGS sequence"/>
</dbReference>
<evidence type="ECO:0000313" key="1">
    <source>
        <dbReference type="EMBL" id="MDY7229638.1"/>
    </source>
</evidence>
<dbReference type="GO" id="GO:0003677">
    <property type="term" value="F:DNA binding"/>
    <property type="evidence" value="ECO:0007669"/>
    <property type="project" value="UniProtKB-KW"/>
</dbReference>
<reference evidence="1 2" key="1">
    <citation type="submission" date="2023-12" db="EMBL/GenBank/DDBJ databases">
        <title>the genome sequence of Hyalangium sp. s54d21.</title>
        <authorList>
            <person name="Zhang X."/>
        </authorList>
    </citation>
    <scope>NUCLEOTIDE SEQUENCE [LARGE SCALE GENOMIC DNA]</scope>
    <source>
        <strain evidence="2">s54d21</strain>
    </source>
</reference>